<dbReference type="PROSITE" id="PS51085">
    <property type="entry name" value="2FE2S_FER_2"/>
    <property type="match status" value="1"/>
</dbReference>
<accession>L7VUB2</accession>
<organism evidence="8">
    <name type="scientific">uncultured bacterium A1Q1_fos_1231</name>
    <dbReference type="NCBI Taxonomy" id="1256544"/>
    <lineage>
        <taxon>Bacteria</taxon>
        <taxon>environmental samples</taxon>
    </lineage>
</organism>
<reference evidence="8" key="1">
    <citation type="submission" date="2012-09" db="EMBL/GenBank/DDBJ databases">
        <title>Metagenomic Characterization of a Microbial Community in Wastewater Detects High Levels of Antibiotic Resistance.</title>
        <authorList>
            <person name="Abrams M."/>
            <person name="Caldwell A."/>
            <person name="Vandaei E."/>
            <person name="Lee W."/>
            <person name="Perrott J."/>
            <person name="Khan S.Y."/>
            <person name="Ta J."/>
            <person name="Romero D."/>
            <person name="Nguyen V."/>
            <person name="Pourmand N."/>
            <person name="Ouverney C.C."/>
        </authorList>
    </citation>
    <scope>NUCLEOTIDE SEQUENCE</scope>
</reference>
<comment type="similarity">
    <text evidence="1">Belongs to the adrenodoxin/putidaredoxin family.</text>
</comment>
<sequence length="167" mass="18171">MKRVGVAAHEDPVSVSTNSRLVEAVLACQEKLPMACGGKGLCATCHVYVMEGSDKLSPITPREKLALPMLAELQPNSRLACQAKVLGDGVRIALPRVAYLDASSALDRLIGRRAELPIVHPVHGRVLIAAGKIITRSRIQELAFVDVDIEEMQSRCQSIEKNSYSER</sequence>
<keyword evidence="4" id="KW-0408">Iron</keyword>
<evidence type="ECO:0000256" key="4">
    <source>
        <dbReference type="ARBA" id="ARBA00023004"/>
    </source>
</evidence>
<dbReference type="PANTHER" id="PTHR23426:SF65">
    <property type="entry name" value="FERREDOXIN-2, MITOCHONDRIAL"/>
    <property type="match status" value="1"/>
</dbReference>
<feature type="domain" description="2Fe-2S ferredoxin-type" evidence="7">
    <location>
        <begin position="2"/>
        <end position="98"/>
    </location>
</feature>
<dbReference type="EMBL" id="JX649860">
    <property type="protein sequence ID" value="AGC71039.1"/>
    <property type="molecule type" value="Genomic_DNA"/>
</dbReference>
<dbReference type="PANTHER" id="PTHR23426">
    <property type="entry name" value="FERREDOXIN/ADRENODOXIN"/>
    <property type="match status" value="1"/>
</dbReference>
<dbReference type="Pfam" id="PF00111">
    <property type="entry name" value="Fer2"/>
    <property type="match status" value="1"/>
</dbReference>
<dbReference type="InterPro" id="IPR001055">
    <property type="entry name" value="Adrenodoxin-like"/>
</dbReference>
<keyword evidence="2" id="KW-0001">2Fe-2S</keyword>
<evidence type="ECO:0000256" key="2">
    <source>
        <dbReference type="ARBA" id="ARBA00022714"/>
    </source>
</evidence>
<dbReference type="InterPro" id="IPR036010">
    <property type="entry name" value="2Fe-2S_ferredoxin-like_sf"/>
</dbReference>
<evidence type="ECO:0000256" key="6">
    <source>
        <dbReference type="ARBA" id="ARBA00034078"/>
    </source>
</evidence>
<comment type="cofactor">
    <cofactor evidence="6">
        <name>[2Fe-2S] cluster</name>
        <dbReference type="ChEBI" id="CHEBI:190135"/>
    </cofactor>
</comment>
<dbReference type="InterPro" id="IPR001041">
    <property type="entry name" value="2Fe-2S_ferredoxin-type"/>
</dbReference>
<dbReference type="SUPFAM" id="SSF54292">
    <property type="entry name" value="2Fe-2S ferredoxin-like"/>
    <property type="match status" value="1"/>
</dbReference>
<evidence type="ECO:0000259" key="7">
    <source>
        <dbReference type="PROSITE" id="PS51085"/>
    </source>
</evidence>
<dbReference type="GO" id="GO:0140647">
    <property type="term" value="P:P450-containing electron transport chain"/>
    <property type="evidence" value="ECO:0007669"/>
    <property type="project" value="InterPro"/>
</dbReference>
<protein>
    <submittedName>
        <fullName evidence="8">Iron-sulfur cluster-binding protein</fullName>
    </submittedName>
</protein>
<keyword evidence="3" id="KW-0479">Metal-binding</keyword>
<dbReference type="AlphaFoldDB" id="L7VUB2"/>
<proteinExistence type="inferred from homology"/>
<dbReference type="GO" id="GO:0046872">
    <property type="term" value="F:metal ion binding"/>
    <property type="evidence" value="ECO:0007669"/>
    <property type="project" value="UniProtKB-KW"/>
</dbReference>
<dbReference type="GO" id="GO:0009055">
    <property type="term" value="F:electron transfer activity"/>
    <property type="evidence" value="ECO:0007669"/>
    <property type="project" value="TreeGrafter"/>
</dbReference>
<evidence type="ECO:0000256" key="3">
    <source>
        <dbReference type="ARBA" id="ARBA00022723"/>
    </source>
</evidence>
<evidence type="ECO:0000256" key="5">
    <source>
        <dbReference type="ARBA" id="ARBA00023014"/>
    </source>
</evidence>
<keyword evidence="5" id="KW-0411">Iron-sulfur</keyword>
<evidence type="ECO:0000256" key="1">
    <source>
        <dbReference type="ARBA" id="ARBA00010914"/>
    </source>
</evidence>
<dbReference type="InterPro" id="IPR012675">
    <property type="entry name" value="Beta-grasp_dom_sf"/>
</dbReference>
<evidence type="ECO:0000313" key="8">
    <source>
        <dbReference type="EMBL" id="AGC71039.1"/>
    </source>
</evidence>
<name>L7VUB2_9BACT</name>
<dbReference type="GO" id="GO:0051537">
    <property type="term" value="F:2 iron, 2 sulfur cluster binding"/>
    <property type="evidence" value="ECO:0007669"/>
    <property type="project" value="UniProtKB-KW"/>
</dbReference>
<dbReference type="CDD" id="cd00207">
    <property type="entry name" value="fer2"/>
    <property type="match status" value="1"/>
</dbReference>
<dbReference type="Gene3D" id="3.10.20.30">
    <property type="match status" value="1"/>
</dbReference>